<dbReference type="SMART" id="SM00342">
    <property type="entry name" value="HTH_ARAC"/>
    <property type="match status" value="1"/>
</dbReference>
<dbReference type="Gene3D" id="1.10.10.60">
    <property type="entry name" value="Homeodomain-like"/>
    <property type="match status" value="1"/>
</dbReference>
<keyword evidence="2" id="KW-0238">DNA-binding</keyword>
<dbReference type="Proteomes" id="UP000634229">
    <property type="component" value="Unassembled WGS sequence"/>
</dbReference>
<dbReference type="Pfam" id="PF12833">
    <property type="entry name" value="HTH_18"/>
    <property type="match status" value="1"/>
</dbReference>
<evidence type="ECO:0000259" key="4">
    <source>
        <dbReference type="PROSITE" id="PS01124"/>
    </source>
</evidence>
<sequence length="295" mass="32586">MFKIRQQGIAEVPFRPAAGALPGLEVLPLSRLAGRAAGHGLDPRSPARADFHHLLTVKEGIVRLTVDGESLPVLPSAWLWIRPEQVYRFDEGLESAQGTLIFFQPGLLDPATIAAASVDPPFPWGPLLPSEEEAEPIDRTLELLMEAYKETGALRLDAQIELIRHLLSALVLRLSHLYVREQGAGDVSEAFRAFHAAVERDYAESRTVADYARALGYSSRTLTRACIATTGVTAKRYLDERIILEARRLLFHTQLPTSAVGKRLGFPTPTAFSKFFKHHTGETPSDYRLRASGRG</sequence>
<protein>
    <submittedName>
        <fullName evidence="5">Helix-turn-helix transcriptional regulator</fullName>
    </submittedName>
</protein>
<dbReference type="PANTHER" id="PTHR43280:SF32">
    <property type="entry name" value="TRANSCRIPTIONAL REGULATORY PROTEIN"/>
    <property type="match status" value="1"/>
</dbReference>
<evidence type="ECO:0000256" key="3">
    <source>
        <dbReference type="ARBA" id="ARBA00023163"/>
    </source>
</evidence>
<evidence type="ECO:0000313" key="6">
    <source>
        <dbReference type="Proteomes" id="UP000634229"/>
    </source>
</evidence>
<keyword evidence="1" id="KW-0805">Transcription regulation</keyword>
<dbReference type="InterPro" id="IPR018060">
    <property type="entry name" value="HTH_AraC"/>
</dbReference>
<keyword evidence="6" id="KW-1185">Reference proteome</keyword>
<comment type="caution">
    <text evidence="5">The sequence shown here is derived from an EMBL/GenBank/DDBJ whole genome shotgun (WGS) entry which is preliminary data.</text>
</comment>
<evidence type="ECO:0000256" key="2">
    <source>
        <dbReference type="ARBA" id="ARBA00023125"/>
    </source>
</evidence>
<dbReference type="InterPro" id="IPR009057">
    <property type="entry name" value="Homeodomain-like_sf"/>
</dbReference>
<feature type="domain" description="HTH araC/xylS-type" evidence="4">
    <location>
        <begin position="192"/>
        <end position="290"/>
    </location>
</feature>
<dbReference type="SUPFAM" id="SSF51215">
    <property type="entry name" value="Regulatory protein AraC"/>
    <property type="match status" value="1"/>
</dbReference>
<dbReference type="InterPro" id="IPR037923">
    <property type="entry name" value="HTH-like"/>
</dbReference>
<evidence type="ECO:0000256" key="1">
    <source>
        <dbReference type="ARBA" id="ARBA00023015"/>
    </source>
</evidence>
<reference evidence="5 6" key="1">
    <citation type="submission" date="2021-01" db="EMBL/GenBank/DDBJ databases">
        <title>WGS of actinomycetes isolated from Thailand.</title>
        <authorList>
            <person name="Thawai C."/>
        </authorList>
    </citation>
    <scope>NUCLEOTIDE SEQUENCE [LARGE SCALE GENOMIC DNA]</scope>
    <source>
        <strain evidence="5 6">CA1R205</strain>
    </source>
</reference>
<gene>
    <name evidence="5" type="ORF">JK363_28475</name>
</gene>
<name>A0ABS1NKB4_9ACTN</name>
<accession>A0ABS1NKB4</accession>
<evidence type="ECO:0000313" key="5">
    <source>
        <dbReference type="EMBL" id="MBL1100542.1"/>
    </source>
</evidence>
<proteinExistence type="predicted"/>
<organism evidence="5 6">
    <name type="scientific">Streptomyces coffeae</name>
    <dbReference type="NCBI Taxonomy" id="621382"/>
    <lineage>
        <taxon>Bacteria</taxon>
        <taxon>Bacillati</taxon>
        <taxon>Actinomycetota</taxon>
        <taxon>Actinomycetes</taxon>
        <taxon>Kitasatosporales</taxon>
        <taxon>Streptomycetaceae</taxon>
        <taxon>Streptomyces</taxon>
    </lineage>
</organism>
<dbReference type="PROSITE" id="PS01124">
    <property type="entry name" value="HTH_ARAC_FAMILY_2"/>
    <property type="match status" value="1"/>
</dbReference>
<dbReference type="EMBL" id="JAERRF010000020">
    <property type="protein sequence ID" value="MBL1100542.1"/>
    <property type="molecule type" value="Genomic_DNA"/>
</dbReference>
<dbReference type="PANTHER" id="PTHR43280">
    <property type="entry name" value="ARAC-FAMILY TRANSCRIPTIONAL REGULATOR"/>
    <property type="match status" value="1"/>
</dbReference>
<keyword evidence="3" id="KW-0804">Transcription</keyword>
<dbReference type="RefSeq" id="WP_201878721.1">
    <property type="nucleotide sequence ID" value="NZ_JAERRF010000020.1"/>
</dbReference>
<dbReference type="SUPFAM" id="SSF46689">
    <property type="entry name" value="Homeodomain-like"/>
    <property type="match status" value="1"/>
</dbReference>